<organism evidence="4 5">
    <name type="scientific">Spirochaeta africana (strain ATCC 700263 / DSM 8902 / Z-7692)</name>
    <dbReference type="NCBI Taxonomy" id="889378"/>
    <lineage>
        <taxon>Bacteria</taxon>
        <taxon>Pseudomonadati</taxon>
        <taxon>Spirochaetota</taxon>
        <taxon>Spirochaetia</taxon>
        <taxon>Spirochaetales</taxon>
        <taxon>Spirochaetaceae</taxon>
        <taxon>Spirochaeta</taxon>
    </lineage>
</organism>
<keyword evidence="2" id="KW-0067">ATP-binding</keyword>
<dbReference type="GO" id="GO:0005524">
    <property type="term" value="F:ATP binding"/>
    <property type="evidence" value="ECO:0007669"/>
    <property type="project" value="UniProtKB-KW"/>
</dbReference>
<evidence type="ECO:0000256" key="2">
    <source>
        <dbReference type="PIRSR" id="PIRSR004976-51"/>
    </source>
</evidence>
<dbReference type="PATRIC" id="fig|889378.3.peg.344"/>
<keyword evidence="2" id="KW-0547">Nucleotide-binding</keyword>
<dbReference type="InterPro" id="IPR011063">
    <property type="entry name" value="TilS/TtcA_N"/>
</dbReference>
<evidence type="ECO:0000259" key="3">
    <source>
        <dbReference type="Pfam" id="PF01171"/>
    </source>
</evidence>
<dbReference type="Proteomes" id="UP000007383">
    <property type="component" value="Chromosome"/>
</dbReference>
<feature type="binding site" evidence="2">
    <location>
        <begin position="50"/>
        <end position="52"/>
    </location>
    <ligand>
        <name>ATP</name>
        <dbReference type="ChEBI" id="CHEBI:30616"/>
    </ligand>
</feature>
<feature type="binding site" evidence="2">
    <location>
        <position position="82"/>
    </location>
    <ligand>
        <name>ATP</name>
        <dbReference type="ChEBI" id="CHEBI:30616"/>
    </ligand>
</feature>
<sequence length="261" mass="29916">MSQTQLIWILSGMQGFNAPMTQSVQRFVKQVGKAINTHGLIKAGDRVLMGISGGKDSLSMAYALASRRKWLPVQYDLQAVMVQWREHPIPDQELEQLDRFFAEIEVPFRRIPMTMRPPSFKGEFNCYLCARNRKRVLFELAREEGWNKIAFGHHMDDIVETTLMNMVVQGRYATMKVDQEFFDGLLRVIRPLCSVRESMVARAAGSLGLPVMGIDCPLKEVNLRKDIKRIVGELSEVHRYARENIIRSLSNIDLEYLPAQS</sequence>
<proteinExistence type="predicted"/>
<dbReference type="Pfam" id="PF01171">
    <property type="entry name" value="ATP_bind_3"/>
    <property type="match status" value="1"/>
</dbReference>
<evidence type="ECO:0000313" key="5">
    <source>
        <dbReference type="Proteomes" id="UP000007383"/>
    </source>
</evidence>
<dbReference type="CDD" id="cd24138">
    <property type="entry name" value="TtcA-like"/>
    <property type="match status" value="1"/>
</dbReference>
<dbReference type="PIRSF" id="PIRSF004976">
    <property type="entry name" value="ATPase_YdaO"/>
    <property type="match status" value="1"/>
</dbReference>
<dbReference type="EMBL" id="CP003282">
    <property type="protein sequence ID" value="AFG36446.1"/>
    <property type="molecule type" value="Genomic_DNA"/>
</dbReference>
<feature type="binding site" evidence="2">
    <location>
        <position position="56"/>
    </location>
    <ligand>
        <name>ATP</name>
        <dbReference type="ChEBI" id="CHEBI:30616"/>
    </ligand>
</feature>
<keyword evidence="1" id="KW-0808">Transferase</keyword>
<feature type="domain" description="tRNA(Ile)-lysidine/2-thiocytidine synthase N-terminal" evidence="3">
    <location>
        <begin position="47"/>
        <end position="202"/>
    </location>
</feature>
<dbReference type="GO" id="GO:0008033">
    <property type="term" value="P:tRNA processing"/>
    <property type="evidence" value="ECO:0007669"/>
    <property type="project" value="InterPro"/>
</dbReference>
<gene>
    <name evidence="4" type="ordered locus">Spiaf_0340</name>
</gene>
<dbReference type="InterPro" id="IPR014729">
    <property type="entry name" value="Rossmann-like_a/b/a_fold"/>
</dbReference>
<evidence type="ECO:0000313" key="4">
    <source>
        <dbReference type="EMBL" id="AFG36446.1"/>
    </source>
</evidence>
<reference evidence="5" key="1">
    <citation type="journal article" date="2013" name="Stand. Genomic Sci.">
        <title>Complete genome sequence of the halophilic bacterium Spirochaeta africana type strain (Z-7692(T)) from the alkaline Lake Magadi in the East African Rift.</title>
        <authorList>
            <person name="Liolos K."/>
            <person name="Abt B."/>
            <person name="Scheuner C."/>
            <person name="Teshima H."/>
            <person name="Held B."/>
            <person name="Lapidus A."/>
            <person name="Nolan M."/>
            <person name="Lucas S."/>
            <person name="Deshpande S."/>
            <person name="Cheng J.F."/>
            <person name="Tapia R."/>
            <person name="Goodwin L.A."/>
            <person name="Pitluck S."/>
            <person name="Pagani I."/>
            <person name="Ivanova N."/>
            <person name="Mavromatis K."/>
            <person name="Mikhailova N."/>
            <person name="Huntemann M."/>
            <person name="Pati A."/>
            <person name="Chen A."/>
            <person name="Palaniappan K."/>
            <person name="Land M."/>
            <person name="Rohde M."/>
            <person name="Tindall B.J."/>
            <person name="Detter J.C."/>
            <person name="Goker M."/>
            <person name="Bristow J."/>
            <person name="Eisen J.A."/>
            <person name="Markowitz V."/>
            <person name="Hugenholtz P."/>
            <person name="Woyke T."/>
            <person name="Klenk H.P."/>
            <person name="Kyrpides N.C."/>
        </authorList>
    </citation>
    <scope>NUCLEOTIDE SEQUENCE</scope>
    <source>
        <strain evidence="5">ATCC 700263 / DSM 8902 / Z-7692</strain>
    </source>
</reference>
<dbReference type="HOGENOM" id="CLU_026481_5_2_12"/>
<feature type="binding site" evidence="2">
    <location>
        <position position="157"/>
    </location>
    <ligand>
        <name>ATP</name>
        <dbReference type="ChEBI" id="CHEBI:30616"/>
    </ligand>
</feature>
<feature type="binding site" evidence="2">
    <location>
        <position position="152"/>
    </location>
    <ligand>
        <name>ATP</name>
        <dbReference type="ChEBI" id="CHEBI:30616"/>
    </ligand>
</feature>
<dbReference type="eggNOG" id="COG0037">
    <property type="taxonomic scope" value="Bacteria"/>
</dbReference>
<dbReference type="STRING" id="889378.Spiaf_0340"/>
<dbReference type="GO" id="GO:0016740">
    <property type="term" value="F:transferase activity"/>
    <property type="evidence" value="ECO:0007669"/>
    <property type="project" value="UniProtKB-KW"/>
</dbReference>
<dbReference type="AlphaFoldDB" id="H9UG03"/>
<dbReference type="PANTHER" id="PTHR43686:SF1">
    <property type="entry name" value="AMINOTRAN_5 DOMAIN-CONTAINING PROTEIN"/>
    <property type="match status" value="1"/>
</dbReference>
<dbReference type="KEGG" id="sfc:Spiaf_0340"/>
<dbReference type="InterPro" id="IPR035107">
    <property type="entry name" value="tRNA_thiolation_TtcA_Ctu1"/>
</dbReference>
<protein>
    <submittedName>
        <fullName evidence="4">Putative ATPase of the PP-loop superfamily implicated in cell cycle control</fullName>
    </submittedName>
</protein>
<name>H9UG03_SPIAZ</name>
<dbReference type="PANTHER" id="PTHR43686">
    <property type="entry name" value="SULFURTRANSFERASE-RELATED"/>
    <property type="match status" value="1"/>
</dbReference>
<dbReference type="Gene3D" id="3.40.50.620">
    <property type="entry name" value="HUPs"/>
    <property type="match status" value="1"/>
</dbReference>
<accession>H9UG03</accession>
<keyword evidence="5" id="KW-1185">Reference proteome</keyword>
<dbReference type="SUPFAM" id="SSF52402">
    <property type="entry name" value="Adenine nucleotide alpha hydrolases-like"/>
    <property type="match status" value="1"/>
</dbReference>
<evidence type="ECO:0000256" key="1">
    <source>
        <dbReference type="ARBA" id="ARBA00022679"/>
    </source>
</evidence>